<dbReference type="EMBL" id="SHLY01000006">
    <property type="protein sequence ID" value="TAA42576.1"/>
    <property type="molecule type" value="Genomic_DNA"/>
</dbReference>
<evidence type="ECO:0000313" key="2">
    <source>
        <dbReference type="Proteomes" id="UP000292544"/>
    </source>
</evidence>
<evidence type="ECO:0000313" key="1">
    <source>
        <dbReference type="EMBL" id="TAA42576.1"/>
    </source>
</evidence>
<accession>A0ABY1WLV5</accession>
<sequence length="109" mass="12131">MEGTKLGALMDLAADAQRLIQQDYEQINPIVGAHTRLREQGIPADAMTIDCPQSGKRIVVMILDANPEQIICTFGFKDKDADESTLKIAFSDIKMGTIYQWIESHFSSN</sequence>
<gene>
    <name evidence="1" type="ORF">EXY25_14890</name>
</gene>
<comment type="caution">
    <text evidence="1">The sequence shown here is derived from an EMBL/GenBank/DDBJ whole genome shotgun (WGS) entry which is preliminary data.</text>
</comment>
<reference evidence="2" key="1">
    <citation type="submission" date="2019-02" db="EMBL/GenBank/DDBJ databases">
        <title>Draft genome sequence of Muricauda sp. 176CP4-71.</title>
        <authorList>
            <person name="Park J.-S."/>
        </authorList>
    </citation>
    <scope>NUCLEOTIDE SEQUENCE [LARGE SCALE GENOMIC DNA]</scope>
    <source>
        <strain evidence="2">176GS2-150</strain>
    </source>
</reference>
<keyword evidence="2" id="KW-1185">Reference proteome</keyword>
<name>A0ABY1WLV5_9GAMM</name>
<organism evidence="1 2">
    <name type="scientific">Corallincola spongiicola</name>
    <dbReference type="NCBI Taxonomy" id="2520508"/>
    <lineage>
        <taxon>Bacteria</taxon>
        <taxon>Pseudomonadati</taxon>
        <taxon>Pseudomonadota</taxon>
        <taxon>Gammaproteobacteria</taxon>
        <taxon>Alteromonadales</taxon>
        <taxon>Psychromonadaceae</taxon>
        <taxon>Corallincola</taxon>
    </lineage>
</organism>
<dbReference type="RefSeq" id="WP_130567398.1">
    <property type="nucleotide sequence ID" value="NZ_SHLY01000006.1"/>
</dbReference>
<protein>
    <submittedName>
        <fullName evidence="1">Uncharacterized protein</fullName>
    </submittedName>
</protein>
<proteinExistence type="predicted"/>
<dbReference type="Proteomes" id="UP000292544">
    <property type="component" value="Unassembled WGS sequence"/>
</dbReference>